<dbReference type="Proteomes" id="UP001224622">
    <property type="component" value="Unassembled WGS sequence"/>
</dbReference>
<protein>
    <submittedName>
        <fullName evidence="1">Uncharacterized protein</fullName>
    </submittedName>
</protein>
<comment type="caution">
    <text evidence="1">The sequence shown here is derived from an EMBL/GenBank/DDBJ whole genome shotgun (WGS) entry which is preliminary data.</text>
</comment>
<dbReference type="EMBL" id="JAVIGA010000012">
    <property type="protein sequence ID" value="MDQ9127401.1"/>
    <property type="molecule type" value="Genomic_DNA"/>
</dbReference>
<sequence>MQDHGISQAADSLTFLMKLSSVDGSGAKGGMGWVNNRRVVFWVWLYLRNANYVKLGVFENKESPGGTFYNENKFIEYPDSHEKRRIAIYRWFSAFKLKYGFKKAQLVAEGMSIQWLKIYESIAPPYKISETSADSAWAWKYIKKSKSFELSNLLSLNPRTHSERIHFINAVFDITLIESDFCLDLEVKDRLFNKMEMAFYKQRSRRMGNEKEKKKINVAVTPETKEMLEEISTLEGRTFTVIIERLISERYKQLFHNKNPAGSKW</sequence>
<evidence type="ECO:0000313" key="1">
    <source>
        <dbReference type="EMBL" id="MDQ9127401.1"/>
    </source>
</evidence>
<name>A0AAJ1YB96_SERFO</name>
<dbReference type="AlphaFoldDB" id="A0AAJ1YB96"/>
<accession>A0AAJ1YB96</accession>
<dbReference type="RefSeq" id="WP_309047593.1">
    <property type="nucleotide sequence ID" value="NZ_JAVIGA010000012.1"/>
</dbReference>
<evidence type="ECO:0000313" key="2">
    <source>
        <dbReference type="Proteomes" id="UP001224622"/>
    </source>
</evidence>
<reference evidence="1" key="1">
    <citation type="submission" date="2023-08" db="EMBL/GenBank/DDBJ databases">
        <title>The Comparative Genomic Analysis of Yersiniaceae from Polar Regions.</title>
        <authorList>
            <person name="Goncharov A."/>
            <person name="Aslanov B."/>
            <person name="Kolodzhieva V."/>
            <person name="Azarov D."/>
            <person name="Mochov A."/>
            <person name="Lebedeva E."/>
        </authorList>
    </citation>
    <scope>NUCLEOTIDE SEQUENCE</scope>
    <source>
        <strain evidence="1">Vf</strain>
    </source>
</reference>
<proteinExistence type="predicted"/>
<organism evidence="1 2">
    <name type="scientific">Serratia fonticola</name>
    <dbReference type="NCBI Taxonomy" id="47917"/>
    <lineage>
        <taxon>Bacteria</taxon>
        <taxon>Pseudomonadati</taxon>
        <taxon>Pseudomonadota</taxon>
        <taxon>Gammaproteobacteria</taxon>
        <taxon>Enterobacterales</taxon>
        <taxon>Yersiniaceae</taxon>
        <taxon>Serratia</taxon>
    </lineage>
</organism>
<gene>
    <name evidence="1" type="ORF">RDT67_13255</name>
</gene>